<keyword evidence="7" id="KW-0963">Cytoplasm</keyword>
<dbReference type="PANTHER" id="PTHR10762:SF2">
    <property type="entry name" value="2-(3-AMINO-3-CARBOXYPROPYL)HISTIDINE SYNTHASE SUBUNIT 2"/>
    <property type="match status" value="1"/>
</dbReference>
<evidence type="ECO:0000256" key="1">
    <source>
        <dbReference type="ARBA" id="ARBA00001966"/>
    </source>
</evidence>
<dbReference type="Pfam" id="PF01866">
    <property type="entry name" value="Diphthamide_syn"/>
    <property type="match status" value="1"/>
</dbReference>
<comment type="subcellular location">
    <subcellularLocation>
        <location evidence="7">Cytoplasm</location>
    </subcellularLocation>
</comment>
<comment type="similarity">
    <text evidence="3 7">Belongs to the DPH1/DPH2 family. DPH2 subfamily.</text>
</comment>
<comment type="caution">
    <text evidence="9">The sequence shown here is derived from an EMBL/GenBank/DDBJ whole genome shotgun (WGS) entry which is preliminary data.</text>
</comment>
<proteinExistence type="inferred from homology"/>
<sequence>MAPTDAPAVAPVLSTPDTHIFDDPAPPVASSTPRLSDEQVYLTYEIEKTVSEIRAGRWRRIALQFPDQMLVDAPRVFEALSKGLKQARRSARDDGTTATRNGTEAAEAGAAELAKSVDRINVSGEEKAVPEERLYILADTSYGACCVDEIAAEHVDADVVVHYGRSCLSPTARLPVIYVFTAQSLAVAPLISTFKETYPDLQEKIILMADTPFTNHVPNIRRCLQDEGYSNVFAPSIIHDPSSPLPNRTVPDEVQADRAALRNYQLFHISDPPTSLLLTLSSRVGAIHIYPTTTTTNTTPPPALLASSAQTLRRRYALLTRLSTVPIFGILINTLSVANYLSVATHVRALIAAAGKKSYTFVVGKVNAAKIANFSDVGGWVVIGCWESSLLDSADFWRPVITPFELDLALAGDAERVWTGEWTGDFQAVLARKHQRTKLAAEADGEGGAALEHDTHDAPADADVAGAVEGAELDSEPESAPPEFDLRTGRYVSHTRPMRPSTTSTHPVEPPGAKAAPTALTKRAPADLATIGGQVSPAAEFLRSQRTWQGLGSDFAVACEREDGADGAGARVEEGRRGVARGYVVGEGGART</sequence>
<dbReference type="Proteomes" id="UP000308768">
    <property type="component" value="Unassembled WGS sequence"/>
</dbReference>
<dbReference type="InterPro" id="IPR016435">
    <property type="entry name" value="DPH1/DPH2"/>
</dbReference>
<name>A0A4U0WY51_9PEZI</name>
<comment type="pathway">
    <text evidence="2 7">Protein modification; peptidyl-diphthamide biosynthesis.</text>
</comment>
<keyword evidence="6 7" id="KW-0411">Iron-sulfur</keyword>
<accession>A0A4U0WY51</accession>
<evidence type="ECO:0000256" key="6">
    <source>
        <dbReference type="ARBA" id="ARBA00023014"/>
    </source>
</evidence>
<dbReference type="GO" id="GO:0051536">
    <property type="term" value="F:iron-sulfur cluster binding"/>
    <property type="evidence" value="ECO:0007669"/>
    <property type="project" value="UniProtKB-KW"/>
</dbReference>
<dbReference type="EMBL" id="NAJN01000881">
    <property type="protein sequence ID" value="TKA67738.1"/>
    <property type="molecule type" value="Genomic_DNA"/>
</dbReference>
<evidence type="ECO:0000313" key="9">
    <source>
        <dbReference type="EMBL" id="TKA67738.1"/>
    </source>
</evidence>
<evidence type="ECO:0000256" key="3">
    <source>
        <dbReference type="ARBA" id="ARBA00006179"/>
    </source>
</evidence>
<dbReference type="NCBIfam" id="TIGR00272">
    <property type="entry name" value="DPH2"/>
    <property type="match status" value="1"/>
</dbReference>
<dbReference type="OrthoDB" id="449241at2759"/>
<dbReference type="GO" id="GO:0005737">
    <property type="term" value="C:cytoplasm"/>
    <property type="evidence" value="ECO:0007669"/>
    <property type="project" value="UniProtKB-SubCell"/>
</dbReference>
<dbReference type="PANTHER" id="PTHR10762">
    <property type="entry name" value="DIPHTHAMIDE BIOSYNTHESIS PROTEIN"/>
    <property type="match status" value="1"/>
</dbReference>
<dbReference type="NCBIfam" id="TIGR00322">
    <property type="entry name" value="diphth2_R"/>
    <property type="match status" value="1"/>
</dbReference>
<feature type="region of interest" description="Disordered" evidence="8">
    <location>
        <begin position="495"/>
        <end position="515"/>
    </location>
</feature>
<evidence type="ECO:0000256" key="5">
    <source>
        <dbReference type="ARBA" id="ARBA00023004"/>
    </source>
</evidence>
<reference evidence="9 10" key="1">
    <citation type="submission" date="2017-03" db="EMBL/GenBank/DDBJ databases">
        <title>Genomes of endolithic fungi from Antarctica.</title>
        <authorList>
            <person name="Coleine C."/>
            <person name="Masonjones S."/>
            <person name="Stajich J.E."/>
        </authorList>
    </citation>
    <scope>NUCLEOTIDE SEQUENCE [LARGE SCALE GENOMIC DNA]</scope>
    <source>
        <strain evidence="9 10">CCFEE 5187</strain>
    </source>
</reference>
<protein>
    <recommendedName>
        <fullName evidence="7">2-(3-amino-3-carboxypropyl)histidine synthase subunit 2</fullName>
    </recommendedName>
</protein>
<dbReference type="SFLD" id="SFLDG01121">
    <property type="entry name" value="Diphthamide_biosynthesis"/>
    <property type="match status" value="1"/>
</dbReference>
<organism evidence="9 10">
    <name type="scientific">Cryomyces minteri</name>
    <dbReference type="NCBI Taxonomy" id="331657"/>
    <lineage>
        <taxon>Eukaryota</taxon>
        <taxon>Fungi</taxon>
        <taxon>Dikarya</taxon>
        <taxon>Ascomycota</taxon>
        <taxon>Pezizomycotina</taxon>
        <taxon>Dothideomycetes</taxon>
        <taxon>Dothideomycetes incertae sedis</taxon>
        <taxon>Cryomyces</taxon>
    </lineage>
</organism>
<dbReference type="AlphaFoldDB" id="A0A4U0WY51"/>
<comment type="cofactor">
    <cofactor evidence="1">
        <name>[4Fe-4S] cluster</name>
        <dbReference type="ChEBI" id="CHEBI:49883"/>
    </cofactor>
</comment>
<evidence type="ECO:0000313" key="10">
    <source>
        <dbReference type="Proteomes" id="UP000308768"/>
    </source>
</evidence>
<dbReference type="Gene3D" id="3.40.50.11860">
    <property type="entry name" value="Diphthamide synthesis DPH1/DPH2 domain 3"/>
    <property type="match status" value="1"/>
</dbReference>
<dbReference type="GO" id="GO:0090560">
    <property type="term" value="F:2-(3-amino-3-carboxypropyl)histidine synthase activity"/>
    <property type="evidence" value="ECO:0007669"/>
    <property type="project" value="InterPro"/>
</dbReference>
<evidence type="ECO:0000256" key="8">
    <source>
        <dbReference type="SAM" id="MobiDB-lite"/>
    </source>
</evidence>
<dbReference type="UniPathway" id="UPA00559"/>
<dbReference type="STRING" id="331657.A0A4U0WY51"/>
<dbReference type="FunFam" id="3.40.50.11860:FF:000001">
    <property type="entry name" value="2-(3-amino-3-carboxypropyl)histidine synthase subunit 2"/>
    <property type="match status" value="1"/>
</dbReference>
<dbReference type="SFLD" id="SFLDF00408">
    <property type="entry name" value="Diphthamide_biosynthesis_famil"/>
    <property type="match status" value="1"/>
</dbReference>
<dbReference type="GO" id="GO:0046872">
    <property type="term" value="F:metal ion binding"/>
    <property type="evidence" value="ECO:0007669"/>
    <property type="project" value="UniProtKB-KW"/>
</dbReference>
<dbReference type="InterPro" id="IPR010014">
    <property type="entry name" value="DHP2"/>
</dbReference>
<evidence type="ECO:0000256" key="7">
    <source>
        <dbReference type="RuleBase" id="RU364133"/>
    </source>
</evidence>
<evidence type="ECO:0000256" key="2">
    <source>
        <dbReference type="ARBA" id="ARBA00005156"/>
    </source>
</evidence>
<gene>
    <name evidence="9" type="ORF">B0A49_05105</name>
</gene>
<dbReference type="GO" id="GO:0017183">
    <property type="term" value="P:protein histidyl modification to diphthamide"/>
    <property type="evidence" value="ECO:0007669"/>
    <property type="project" value="UniProtKB-UniPathway"/>
</dbReference>
<dbReference type="Gene3D" id="3.40.50.11840">
    <property type="entry name" value="Diphthamide synthesis DPH1/DPH2 domain 1"/>
    <property type="match status" value="1"/>
</dbReference>
<feature type="region of interest" description="Disordered" evidence="8">
    <location>
        <begin position="1"/>
        <end position="33"/>
    </location>
</feature>
<dbReference type="SFLD" id="SFLDS00032">
    <property type="entry name" value="Radical_SAM_3-amino-3-carboxyp"/>
    <property type="match status" value="1"/>
</dbReference>
<evidence type="ECO:0000256" key="4">
    <source>
        <dbReference type="ARBA" id="ARBA00022723"/>
    </source>
</evidence>
<dbReference type="InterPro" id="IPR042263">
    <property type="entry name" value="DPH1/DPH2_1"/>
</dbReference>
<keyword evidence="10" id="KW-1185">Reference proteome</keyword>
<comment type="function">
    <text evidence="7">Required for the first step of diphthamide biosynthesis, a post-translational modification of histidine which occurs in elongation factor 2. DPH1 and DPH2 transfer a 3-amino-3-carboxypropyl (ACP) group from S-adenosyl-L-methionine (SAM) to a histidine residue, the reaction is assisted by a reduction system comprising DPH3 and a NADH-dependent reductase. Facilitates the reduction of the catalytic iron-sulfur cluster found in the DPH1 subunit.</text>
</comment>
<keyword evidence="4 7" id="KW-0479">Metal-binding</keyword>
<dbReference type="InterPro" id="IPR042265">
    <property type="entry name" value="DPH1/DPH2_3"/>
</dbReference>
<keyword evidence="5 7" id="KW-0408">Iron</keyword>